<gene>
    <name evidence="2" type="ORF">GNE07_12265</name>
</gene>
<protein>
    <recommendedName>
        <fullName evidence="4">YARHG domain-containing protein</fullName>
    </recommendedName>
</protein>
<evidence type="ECO:0000256" key="1">
    <source>
        <dbReference type="SAM" id="MobiDB-lite"/>
    </source>
</evidence>
<name>A0AAW9WGR2_9FIRM</name>
<comment type="caution">
    <text evidence="2">The sequence shown here is derived from an EMBL/GenBank/DDBJ whole genome shotgun (WGS) entry which is preliminary data.</text>
</comment>
<organism evidence="2 3">
    <name type="scientific">Hungatella hathewayi</name>
    <dbReference type="NCBI Taxonomy" id="154046"/>
    <lineage>
        <taxon>Bacteria</taxon>
        <taxon>Bacillati</taxon>
        <taxon>Bacillota</taxon>
        <taxon>Clostridia</taxon>
        <taxon>Lachnospirales</taxon>
        <taxon>Lachnospiraceae</taxon>
        <taxon>Hungatella</taxon>
    </lineage>
</organism>
<evidence type="ECO:0008006" key="4">
    <source>
        <dbReference type="Google" id="ProtNLM"/>
    </source>
</evidence>
<feature type="region of interest" description="Disordered" evidence="1">
    <location>
        <begin position="335"/>
        <end position="360"/>
    </location>
</feature>
<dbReference type="Proteomes" id="UP000434223">
    <property type="component" value="Unassembled WGS sequence"/>
</dbReference>
<sequence>MFLRTFPGEQAKGMEIPQKFVYNNGNLPGGRQMKEKLTCQLSEKEYREFVHWYHGTYIKMRRAKPGKAEFSCLKEPVELTVKEDMVYGKSGACEVYLLYGAVEKLYELETLFVFYDMKRFWAVPKRILGSKEEAAEWRTAFESRIRELGKMRISFQEAAEACADSKFTPRRYTRQIDEVKAEYGLLRISRREMERLRKLGTFPYRMIGEQMLAAGKRGLIEISERAAVLHPYETITGAFYTEQTLYLAEKEGDGILVPLAALGGLEGAEALMNVCDTRCRFNNPAFRLRKKSIPLSVRWELPGMAAAAALCIAAAGIAFLGTVYWKGENRSTAALSSEVPGNDRAETGEPADGKHGGGEAGGSAFQDLTAVIPDDTVFDVVTEEGTFASSTLYYQLILPKGEWKIWQDRNNAYDSLVSDWGSISVTGGSTGSFEGYGLTQMLPKTKAEYQARANTDSGSFGAETDVIDYYLEEMGDCLIVRRELRNKGKEGSRSVIGLEVYGPERYYSLSIMPDTEDAVSMQTARAVRDSFRIADMTTGICKEMEAEVFHGYYGDNTYMTSCLVLMDRAMSDEEIAEGLREMKKLRSAEYPASPYSASGDALAARTPDSKWLGIDCASVQQNCTKETAKEVARIFQAEVIIYDEFDGDLLMVACSDADRKHAYERATANAKWILESEFQCYGKEQDFPEMLLKYMDISKEEAEAVWKSGDYIFQMDKWAELTGHMTKMPVPQEFIGLYDIDALDERFRVIRE</sequence>
<evidence type="ECO:0000313" key="2">
    <source>
        <dbReference type="EMBL" id="MUB63826.1"/>
    </source>
</evidence>
<dbReference type="AlphaFoldDB" id="A0AAW9WGR2"/>
<proteinExistence type="predicted"/>
<feature type="compositionally biased region" description="Basic and acidic residues" evidence="1">
    <location>
        <begin position="341"/>
        <end position="357"/>
    </location>
</feature>
<reference evidence="2 3" key="1">
    <citation type="submission" date="2019-09" db="EMBL/GenBank/DDBJ databases">
        <title>Draft genome sequencing of Hungatella hathewayi 123Y-2.</title>
        <authorList>
            <person name="Lv Q."/>
            <person name="Li S."/>
        </authorList>
    </citation>
    <scope>NUCLEOTIDE SEQUENCE [LARGE SCALE GENOMIC DNA]</scope>
    <source>
        <strain evidence="2 3">123Y-2</strain>
    </source>
</reference>
<accession>A0AAW9WGR2</accession>
<evidence type="ECO:0000313" key="3">
    <source>
        <dbReference type="Proteomes" id="UP000434223"/>
    </source>
</evidence>
<dbReference type="EMBL" id="WNME01000007">
    <property type="protein sequence ID" value="MUB63826.1"/>
    <property type="molecule type" value="Genomic_DNA"/>
</dbReference>